<organism evidence="2 3">
    <name type="scientific">Tichowtungia aerotolerans</name>
    <dbReference type="NCBI Taxonomy" id="2697043"/>
    <lineage>
        <taxon>Bacteria</taxon>
        <taxon>Pseudomonadati</taxon>
        <taxon>Kiritimatiellota</taxon>
        <taxon>Tichowtungiia</taxon>
        <taxon>Tichowtungiales</taxon>
        <taxon>Tichowtungiaceae</taxon>
        <taxon>Tichowtungia</taxon>
    </lineage>
</organism>
<gene>
    <name evidence="2" type="ORF">GT409_06365</name>
</gene>
<evidence type="ECO:0000313" key="3">
    <source>
        <dbReference type="Proteomes" id="UP000464954"/>
    </source>
</evidence>
<evidence type="ECO:0000256" key="1">
    <source>
        <dbReference type="SAM" id="SignalP"/>
    </source>
</evidence>
<dbReference type="EMBL" id="CP047593">
    <property type="protein sequence ID" value="QHI69084.1"/>
    <property type="molecule type" value="Genomic_DNA"/>
</dbReference>
<keyword evidence="3" id="KW-1185">Reference proteome</keyword>
<name>A0A6P1M961_9BACT</name>
<dbReference type="RefSeq" id="WP_160628063.1">
    <property type="nucleotide sequence ID" value="NZ_CP047593.1"/>
</dbReference>
<dbReference type="AlphaFoldDB" id="A0A6P1M961"/>
<keyword evidence="1" id="KW-0732">Signal</keyword>
<feature type="chain" id="PRO_5026770193" evidence="1">
    <location>
        <begin position="21"/>
        <end position="586"/>
    </location>
</feature>
<dbReference type="Proteomes" id="UP000464954">
    <property type="component" value="Chromosome"/>
</dbReference>
<reference evidence="2 3" key="1">
    <citation type="submission" date="2020-01" db="EMBL/GenBank/DDBJ databases">
        <title>Ponticoccus aerotolerans gen. nov., sp. nov., an anaerobic bacterium and proposal of Ponticoccusceae fam. nov., Ponticoccusles ord. nov. and Ponticoccuse classis nov. in the phylum Kiritimatiellaeota.</title>
        <authorList>
            <person name="Zhou L.Y."/>
            <person name="Du Z.J."/>
        </authorList>
    </citation>
    <scope>NUCLEOTIDE SEQUENCE [LARGE SCALE GENOMIC DNA]</scope>
    <source>
        <strain evidence="2 3">S-5007</strain>
    </source>
</reference>
<protein>
    <submittedName>
        <fullName evidence="2">Uncharacterized protein</fullName>
    </submittedName>
</protein>
<proteinExistence type="predicted"/>
<sequence length="586" mass="61428">MKRYLVTMIVAMMATLSTFALPLEWWDMSDTAGTDLNDLSNSGTLASVWNFNTVGAVTDGNGLFVISGDSGTTTRKMPKKGTANAEAGADVYASPITVGAYSLTVDFAAWSLDASSLGDVWKLKAQDSSGTDIAGIEFGMDSTTTARLRMWNLESDGAAYRSYSFDVTSASGTVAEVQFDFDNGTVAYVVDDVEQYSAVDFIGTELAGLIYTTSGDGTADWATAASSISIDAMGLDVLSGPAPSEDNPVIIVAQSGDTLNNVPETVIITTFDADTGDVLVFGASGSNNNHIQQDAVNWVSADGGAVDVTVLTNKAAAAMWYTTVTTGGTFNVEFNKTNNYTSVGAYQIRALDPGSLQLDVQGSYVSGDISNTTAETTYNIGTDAAVGLVEVISTTSAGITTNEGVTLDYVNSPPKRGVGSAAYTNLSSLITTWTTDQSTVGYIALVGIAAYLQSTNVVATPESLYADWLGGETVNTNLLEDVDGDGVNNLVDYAVGGSGNLPVSAMDASYMTYVHVQWDETEAALRGLSYDVQATSNLVSGTWSTNGVEFVGSAADTPAAGYLTVTNRIPVSEMQDFLRLHIEFTP</sequence>
<feature type="signal peptide" evidence="1">
    <location>
        <begin position="1"/>
        <end position="20"/>
    </location>
</feature>
<dbReference type="KEGG" id="taer:GT409_06365"/>
<evidence type="ECO:0000313" key="2">
    <source>
        <dbReference type="EMBL" id="QHI69084.1"/>
    </source>
</evidence>
<accession>A0A6P1M961</accession>